<feature type="domain" description="Ig-like" evidence="6">
    <location>
        <begin position="529"/>
        <end position="605"/>
    </location>
</feature>
<keyword evidence="4" id="KW-0175">Coiled coil</keyword>
<feature type="compositionally biased region" description="Basic and acidic residues" evidence="5">
    <location>
        <begin position="958"/>
        <end position="972"/>
    </location>
</feature>
<dbReference type="Gene3D" id="2.60.40.10">
    <property type="entry name" value="Immunoglobulins"/>
    <property type="match status" value="10"/>
</dbReference>
<proteinExistence type="predicted"/>
<keyword evidence="3" id="KW-0393">Immunoglobulin domain</keyword>
<feature type="domain" description="Ig-like" evidence="6">
    <location>
        <begin position="6660"/>
        <end position="6744"/>
    </location>
</feature>
<keyword evidence="7" id="KW-1185">Reference proteome</keyword>
<evidence type="ECO:0000313" key="7">
    <source>
        <dbReference type="Proteomes" id="UP000694925"/>
    </source>
</evidence>
<gene>
    <name evidence="8" type="primary">LOC108626309</name>
</gene>
<feature type="compositionally biased region" description="Low complexity" evidence="5">
    <location>
        <begin position="922"/>
        <end position="933"/>
    </location>
</feature>
<feature type="domain" description="Ig-like" evidence="6">
    <location>
        <begin position="424"/>
        <end position="498"/>
    </location>
</feature>
<feature type="compositionally biased region" description="Basic and acidic residues" evidence="5">
    <location>
        <begin position="5512"/>
        <end position="6120"/>
    </location>
</feature>
<dbReference type="InterPro" id="IPR013098">
    <property type="entry name" value="Ig_I-set"/>
</dbReference>
<dbReference type="InterPro" id="IPR013783">
    <property type="entry name" value="Ig-like_fold"/>
</dbReference>
<feature type="compositionally biased region" description="Basic and acidic residues" evidence="5">
    <location>
        <begin position="1024"/>
        <end position="1071"/>
    </location>
</feature>
<feature type="coiled-coil region" evidence="4">
    <location>
        <begin position="2775"/>
        <end position="2850"/>
    </location>
</feature>
<feature type="region of interest" description="Disordered" evidence="5">
    <location>
        <begin position="2876"/>
        <end position="2960"/>
    </location>
</feature>
<dbReference type="InterPro" id="IPR003598">
    <property type="entry name" value="Ig_sub2"/>
</dbReference>
<evidence type="ECO:0000256" key="1">
    <source>
        <dbReference type="ARBA" id="ARBA00022729"/>
    </source>
</evidence>
<feature type="region of interest" description="Disordered" evidence="5">
    <location>
        <begin position="5503"/>
        <end position="6370"/>
    </location>
</feature>
<feature type="domain" description="Ig-like" evidence="6">
    <location>
        <begin position="620"/>
        <end position="698"/>
    </location>
</feature>
<feature type="domain" description="Ig-like" evidence="6">
    <location>
        <begin position="6776"/>
        <end position="6865"/>
    </location>
</feature>
<dbReference type="FunFam" id="2.60.40.10:FF:001894">
    <property type="entry name" value="Stretchin-Mlck, isoform V"/>
    <property type="match status" value="1"/>
</dbReference>
<feature type="coiled-coil region" evidence="4">
    <location>
        <begin position="5368"/>
        <end position="5395"/>
    </location>
</feature>
<feature type="compositionally biased region" description="Basic and acidic residues" evidence="5">
    <location>
        <begin position="6126"/>
        <end position="6176"/>
    </location>
</feature>
<evidence type="ECO:0000256" key="4">
    <source>
        <dbReference type="SAM" id="Coils"/>
    </source>
</evidence>
<feature type="coiled-coil region" evidence="4">
    <location>
        <begin position="2965"/>
        <end position="2992"/>
    </location>
</feature>
<name>A0AAJ7S405_9HYME</name>
<feature type="region of interest" description="Disordered" evidence="5">
    <location>
        <begin position="3004"/>
        <end position="3087"/>
    </location>
</feature>
<evidence type="ECO:0000256" key="5">
    <source>
        <dbReference type="SAM" id="MobiDB-lite"/>
    </source>
</evidence>
<feature type="coiled-coil region" evidence="4">
    <location>
        <begin position="4293"/>
        <end position="4340"/>
    </location>
</feature>
<feature type="compositionally biased region" description="Basic and acidic residues" evidence="5">
    <location>
        <begin position="6185"/>
        <end position="6370"/>
    </location>
</feature>
<dbReference type="KEGG" id="ccal:108626309"/>
<dbReference type="FunFam" id="2.60.40.10:FF:001307">
    <property type="entry name" value="Stretchin-Mlck, isoform V"/>
    <property type="match status" value="3"/>
</dbReference>
<feature type="region of interest" description="Disordered" evidence="5">
    <location>
        <begin position="1830"/>
        <end position="1852"/>
    </location>
</feature>
<feature type="domain" description="Ig-like" evidence="6">
    <location>
        <begin position="122"/>
        <end position="211"/>
    </location>
</feature>
<dbReference type="SUPFAM" id="SSF48726">
    <property type="entry name" value="Immunoglobulin"/>
    <property type="match status" value="10"/>
</dbReference>
<feature type="compositionally biased region" description="Basic and acidic residues" evidence="5">
    <location>
        <begin position="2879"/>
        <end position="2950"/>
    </location>
</feature>
<feature type="compositionally biased region" description="Basic residues" evidence="5">
    <location>
        <begin position="998"/>
        <end position="1011"/>
    </location>
</feature>
<dbReference type="GeneID" id="108626309"/>
<dbReference type="InterPro" id="IPR007110">
    <property type="entry name" value="Ig-like_dom"/>
</dbReference>
<reference evidence="8" key="1">
    <citation type="submission" date="2025-08" db="UniProtKB">
        <authorList>
            <consortium name="RefSeq"/>
        </authorList>
    </citation>
    <scope>IDENTIFICATION</scope>
    <source>
        <tissue evidence="8">Whole body</tissue>
    </source>
</reference>
<feature type="region of interest" description="Disordered" evidence="5">
    <location>
        <begin position="860"/>
        <end position="1071"/>
    </location>
</feature>
<feature type="coiled-coil region" evidence="4">
    <location>
        <begin position="4618"/>
        <end position="4671"/>
    </location>
</feature>
<dbReference type="InterPro" id="IPR036179">
    <property type="entry name" value="Ig-like_dom_sf"/>
</dbReference>
<evidence type="ECO:0000256" key="3">
    <source>
        <dbReference type="ARBA" id="ARBA00023319"/>
    </source>
</evidence>
<dbReference type="PANTHER" id="PTHR45080:SF8">
    <property type="entry name" value="IG-LIKE DOMAIN-CONTAINING PROTEIN"/>
    <property type="match status" value="1"/>
</dbReference>
<dbReference type="RefSeq" id="XP_026670518.1">
    <property type="nucleotide sequence ID" value="XM_026814717.1"/>
</dbReference>
<dbReference type="GO" id="GO:0007156">
    <property type="term" value="P:homophilic cell adhesion via plasma membrane adhesion molecules"/>
    <property type="evidence" value="ECO:0007669"/>
    <property type="project" value="TreeGrafter"/>
</dbReference>
<dbReference type="CDD" id="cd00096">
    <property type="entry name" value="Ig"/>
    <property type="match status" value="1"/>
</dbReference>
<dbReference type="PANTHER" id="PTHR45080">
    <property type="entry name" value="CONTACTIN 5"/>
    <property type="match status" value="1"/>
</dbReference>
<feature type="domain" description="Ig-like" evidence="6">
    <location>
        <begin position="323"/>
        <end position="409"/>
    </location>
</feature>
<sequence>MTLTDQTTKAAKGPPRWLEPDQVLPVQGRVGEDIVVKPKLRWSDIFDELRFELTRGDVPMPSDRYRIQMRGNVVQLTLKQSQKEDTGHYALVATRVGQGFDKGSSKKIHLNVDEVISEEGEPPVFLRRLTHLAVKVGTRTRFLVEIRSSTTPKVTWHRNADLVHAGSRFSFVHEGNFYCVDVAPVTVEDEGDWTCMAENRGGRSSCTSRLTVIVPKAYKRPEFVEELRALLTETGTVSLECKVVGVPTPVLRWFKDDKEIKAGDVFALTANPDDPTSLGIYTCEAVNCMGIAYSSSKVHVVGKGSREGSLKPADSMTPSGPLPVFAKILQDECCRIGDTLRLSCKVQVPPWPKAITWYNKEGRIEPSEKYHVMEDGLGGYFIEVNPVEAMDEGEWKCVATSTEDMKQFTTCYVAMSIPKNYRKPRFMESLKAVLTEEGLVSFECKVVGFPTPLLRWFKDGQELKPGDVYQLTGTNSLGSYCCIARNCMGEAKSTAELTIEDIQNQLNEEERMQLLSTDQPPMFVKGLRSCEARINEDFRFTVQVSISPEPSLAWYRDDMPVEENDKYQTAKENLGTCHLDVRKLEFVDQGEWKCVASNDNGQSVTSCFLKLIIPKHYKKPKFLESLRAILSEEGAVNLECKVIGVPQPVLKWYKDGVELKPGDIHRIISGQDGTCCLGTYTCEATNCMGTVSSSASLLGFEDKLPRKEIKEPLSPNGHELARNLSLSTIHEERTSQLYDTPQTDHSVTLDDRGEVSFSFDGKEVSVSLYETPDLTEEEALQIVEMYADQLSEHVTEHNVIELPPMRFVKESSNSGNLLMEAVVIDVSPDYFVSAEDGDDLRTEADFEDVSILDDITRVLSSPEQDSRSSLKRSAGYSLEDDDKPPTRPPRKKSSSSSKSEKSEKSLKLESESFHSAQREEPFSPVSPISPVSSLKQDDSDTFADVLSSARLSISENQMRLDENGRERKRSLSVDKTAGSSIDDGIGGDSSFDSVTGAPKKKRHRRKKHKRDKGSSEESSIGSEVDGKRREGSAKPELVQRIESISKTEEPYVEVEKKQSSESEKSLSKSNKERLLDNMKRLKEPVLVVRDTLVKIDNLETKLNTGSEDECRMIVTENIIRPIQSLCEEVSTIESKALKNAGDRSLNQTVRISLLEAIGGPTEELLRGMELIERQENVKNRKTDLIAILESLTDPVDEILMGITKIEHELTGRARGERPIVLIRMTSAVFKLDECIRNVLSVDKRAERLVASLENILSTLDFFLNDVSVDPAKGTIETVDTVVVESLSKSLEDMARSLSRFSSTEVKTEDITKIIDELMLPTRELKAKLDTLKSALETYESKGILSEHRTKLIESLQDSVGKTIDEIRRTKDRKTVEEQKPVIEGTKQDVLKEVRLSLQEALKSYENIAGSLDPRLSTIFDRVDEIYRRVKSPQKRDIGIESLVSLEGPLNSLQYALTSIAISENSETIFKLLQPAISQLKSTMTNLEESSLQPTLEMVSNIERIVRVQEQEETISSRSGEEPQNLPEKILDPLIDVQSALSTALQSIEDVDSVTNGAAGPQKILASSEVASCLIELRQYVSDSAHTAMTLKEEETLISLAELKEPLMELQSLLISENRAIPELPLIRKVGVPVEKLKAVVSKVLTHCHSQEMITVIKSVSKVLEEIETQLPKTVAKLVEAEEATKHYLQGLNVDQNLSNVHFALSSALERHERSSAAYMSSLTICVEDLRQSIGSSAVAIANLKNPIDDQIIEQIYLLKESLLSLQRSLLTQEHEPEEEQLLKDLLKPIEKMKGVVQNIVDSNARTDVILPVLELLEEIEKDTPLIAKEASKKRAQREAEKLMPKEEPKQEKAPTFILADRISRSLDPMKRWLSTTSEESNKEEEESALSSTVEELKRDVNKIAIETSYSEPPSDENLIEALIELKEPLMRLRNAISMYHEPVDLTTLEGLSRPMKQLLQTVMDVLRDHAGEESLRPIVDIVEEIGNQIPISIKEALYRRELKQMVKSMTHEEVGTSQETIQDESIPQETTMAHTSQETIPESTLESTTIFPETQFAESIIEQTTVEDISSKVTEQVVTTIEDSPKVKEQLTEEKRIEQAMDLIVSLSRTLETVHLDVTGILDDFEQPTTGTTITPISLLGNSLEELRKTISNMRVTTESYANSQYSYEEVVGQTASVLENLQQPLNDLQKVLQQSHQYGAQELYILDHLIQPLSAIESEVINHTVKKLEDSDLKRSCEPILNLLRDIKDTIPIVAKDIHSRQELLGSLREISKPLENIQERMKILETQAEDMLETDVARILVKPLDYLLDTITATSQEVQLLDQRRDILFELRSLVEPLVEFLSSLSVVQSSRRSLVPEVALLDERRSVILKSVEGLQKQSSSILEKISNLEGAAPFKGALSMLQNATVSVQKQIGKTDYSRKSSTVEFSLQYNLSSSFNHLRNTLATVEESVDSPIQEVISKSLEALQKQITLSQTHFMHISNEQPFDDEAIVEGFLYPTNQLQSALNTLKEKIVEKVIPSVSVQSVAVLQALATSTTELASSLSLHRVQLIREGASEGSSLVETLSAVVDMLQSVKDSITAVQQVAVVEDKVKEVKGEEPKVGEQKDEEQNVLTDVPITITHIDTIVDEIIEISKEEVESVLTVEKLSPEKEIEGTEKVTIEQKLPELTESESQAALTKETELKEVESVDKIKEEKIEASGVMKDEKVEGLEIVTEEKLKASKVETLEGMKEEKAGILEEMNEEKGETVQALREGKLEAEAVKEEKVDAFEMTKRKEAKAEQVEEMAKAEEKAKVQSQKIEVSDKEVLEQKIEILEKKEEVEVSKKKEEVLEEQAQKQVTVEELSSEKIKEVKDEESVGEVVTKKESVEVASAMDQEIKGESSEKVEVKKIEEQVESSRKAEKVVKDEEIKEQSIDIIKKEEGQKTEEPTKTKEKPEEEVEPEKSKESLQILSERTEELVIKEETAEALSEKTEELAKVEEKVAETEKIKATTEMAEVLTAEADKTLKKTETELVHEKTDQSEKKEPEAVEKKVDQSEKEKQVKDERAEVEESKIPEELTKQSEQIPEKKLEISQEIESTESVPENFEEILRQKEFEELAAAKEKAEKEEKQAKIDLVQKIASSIVTIEQPFKELTNLVSIALKEPLPSKSEEEKRKIRELTALIQILYDLKTISPSIRKILSSPIPEMETQFLHLGYSLLNVEQATGKVLLLTEKELMPALKENVMISLQILLEPLQSLQRELSSIQQTTTQLPSEYLTLSTNVQFINEILGKLINEIRKTAELKMKVVEEIKVMRSREESLDIEESTVKPLEELVEALMISPEEVKPREESIVASIESTEVMDQQKLISDEVTKLETSLLEKIVNPVETLREAVVQIEQQALEHAETLDMKSKKTATAVLNSVIHPLEELEHSLNMSTQQQIVQTPEIAEEMRQNVPLQQSLLLNIVLEELKTSIATLQEELVLESGEVQKPENKTMVKEVKESLENLKLAVGTVQEIAATKTEKVERLSSEEKTLAVETFVKSIKELGEKCLAIISQPAVIKKPSKDIQNEELEQILEVITQPIQLLRESIETEEQRVEEIQMLDETSKNVVEVLKPLVHPLEELEHALQAVVHETNTSEGEKISEIKEHMKGLVLTPILEELQKSIAVIEEQAALQPKKLDVSSVKREASVAELIDSPLESLKTAVAAIQTLETEEAKELSTEQKTAALKTFAKGVEEIGQVLSVVSGKQKPKISLLQQPQIAKLEEFEQQVLEAIASPIQVLRETVSKVDEQQTQEVAALMPETKEAATVLHTLVEPLEQLEKSLSVAVEQISTVKEGSTGDLGDVQSSVKLNVEPVLEELQKSIAVIQEQVLFDSSKEKSEKLDTSVAKVIEEPLEHLKSSVAAVQEIICLQTEETTELSNADKTSIIQSFAKSVKEIGEKCLAIISQQQVGVALVPKKLEESQLEILEMAIGPLHVLRETINKIEEGRLQQVELLDSTQVKESENALKTLIEPLRELETSLTSTVQKAVSTKIEEAEEMSETPAVSTKLDVSPMVEELQKCVATVQEQIKLQTATAESTEKVSLMQTAEKSLEDLNSSLAIIQSVVTVESSREEKLSDTEKVTALQEFAKSVQQLEECSAVANQQQVQTMETAKELTESEKLDVRALETIVTPVHTLRETLTKMQEEVATLEPENVSAGTLTPLVHPLEKLEKCLINVVQQVNDQKIETVEEMKKETPQTVVLQPILEELKESIVTIQEQLIVSPQAAKLEVVKNIIEAIEELKTTATAVQQVVGISEQAEELKTEKSVLEAFAKSLDQLEERCSAVASQRQVEQKLEEHKKQQARVDAETLQKISSTVHVLRESLSQIEEGRMQEAGELKVPKEQSELKLNVLIEPLNVLEQALTNAVQKGKIVTEEIAEELKQTDVPVEKLNLQPLLEELQKSIAIVQQQASETVSVLTEDAEINIMKAAERSLEEMKLSVAAVQEIASVKPEEIQAGEEKSRLEAFARTVEEAGEKLLAVVRQQEVKEAMKEVSPKKKAEDFVKSVIEPISELQNTILTMDKETELVGKKKEKEAVVLLSIVQPLQKLEESFVSAMKGEAAKYETIEEISQAIPILQELPVKSTLEELNKNVAEIQEQLVLAKETLALSGDTEDFAVMKKLERSVSNLRTSIAVVQQLTTIKEPGQQILDVENTSALEAFGKAMGELKKQCSAVISRPKVIAAIIGTVQLVKPMKTEVSESILVPTKILQESICIIEEIKLQETGILETPETKKPVAMLSELISPLQQLEQSFVAAIQGEHVTEHIAEAIETDKVSFEKISLRPILEEFQKSIAAIQEQMILEEGVQSMSEGQDASQLKTMAQTLTDLKTSVAAMQQITEPATEFANELSKAESVTAFETFAKSLHDLVERMTTIDHQQMIMEPAADTISEDASSLKTWADILEESHVQVTGPMVVDQGSIESPSEMALSISEEEVHALQGLAKPLNELKECLAIVVEERKSMDANEMALSLSEKEDLSLLATMAQPLLELKNAAVSVIHEQTAIESAKERSFSDDEREEATLNPLIQPLEELCNSIALIEDRMLVESAEDRQVDELALLTALAEPLMTLQRSISVLEERVMSPDVEPLPEESTNWITECLAVPLHEIEKSIAEIKECVVVEPGVAEEQPRIETPDWSVIEKLVQPVEVIKSTIIEIRESEEAGMEVEAVKSLVQPLTEVHESFLILKGKTEMTVEEEEASIDAIVDSLSNLEKSISLIEEQAAEQKFSNTKEAIIKTLTEPLMHLKEKIMTVEESPNVYLENLEEPLKELQSAVEIISVTERQKPRQKKETIIPVEETVRVSTKLVNSIKEINDSIDSIDNKIESYKGLLGIEIQIENEALKTLSKSLEEVKKEIQDLSQKTDIDESSTGCLKKLRKAIDIVRQQSADKPVAEPLHLETAHVIGILRPLTSSLHELEATTEKVETLWKDSLKGEGLIELETPITNLMNDINVLRDKLLNMQIVWETDEKQKKKKVSKKQKETEEEEIKKKQEAETKKREQEEKLKQQEEDRKKEEETKKLQVEEELKRKEEAEKAKQQEEEIQKKKEAEKLKQEEERKEKEEAEKLKQEEERKKKEEAEKLKLEEERKKQEEAEKLKQEEERKKKEEAEKLKLEEERKKQEEAEKLKQEEERKKKEEAEKLKLEEERKKQEEAEKLKQEEERKKKEEAEKLKLEEERKKQEEAEKLKQEEERKKKEEAEKLKLEEERKKQEEAEKLKQEEERKKKEEAEKLKLEEERKKQEEAEKLKQEEERKKKEEAEKLKLEEERKKQEEAEKLKQEEERKKKEEAEKLKLEEERKKQEEAEKLKQEEERKKKEEAEKLKLEEERKKQEEAEKLKQEEERKKKEEAEKLKLEEERKKQEEAEKLKQEEERKKKEEAEKLKLEEERKKQEETEKLMQEEELKKKEETIKSKQEEKRKKKEKAEKLKQEEEERKAKEEAEKLKQEQERKKKEESEKLIQEEERKKKEEAEKLKQEEERKKKEEAEKLNQEEAHKKKQAAEKLKQEERKKKEDAEKLRAEKEKRKKEEEDKTLKEQKEKQEKEAAEKKKQEEVARKQKEEEEKLRQEKIEESRKAESEALKQKEEKLRKKKEERKLQQEEDERKDREEAEKRKLEQEERKRERKERARKEEEERLNREEEERKKKEKRAKLKKEEEERRKAEDAERLRKEHERDEMRREEARRRREDQEKQIRHEAEKVRKTEEERLRRDDEIREHRRQEREHRRHEEEAKLRKEEEERTKREDERRRKRKEAEKQWKEDEEAIRKKETERLEKRRADERQKKEEAERLRREDEDKRRRREAERQLRREESAREMKEEEERLRRRNEEEASRIRQRRQEQLRDDTWTKWRQSDSDHLFRKMADDALRIGKTKTVSSDMDFYRDRRDKSYRYDSGFDSGLSSTSRSYSWRDSLTSLTKKRVDDFLDYRLRDTSIDRYYFDTGSYYRRRRKRDDRMTRARSISLLKYDDYSTGDSDSTITAVSISKPPRYSRTKTIARTDFDDRGSNLSIYLPPIKDELMPRVKGKKPSFCTRLTNRTVGVGMRVRLTCTVLGHPEPRVYWMKDGEKLDITSNKYKTRFDNGMAYFELHEAHPDDSGLYTCVAENVHGIASTESALKVYPDFQPALSPPTFTRSIKDTYRHSDNELILECRVRGNPMPIISWLKDGCILQGDRFKQCYLDDGIYRLEIAAPNSSDGGRYTCRAMNDLRTEEIHHIVQFDERERKIIGKHEKLFDDYFNIEATRKPRFSNYLTDHTVPTGGTIALQVEVKGVPAPEVRWFRGERREPVSVPKAKTFTESGVHTLVLPEVTESEKGTYICRAINAFGHADTVANIEVISPSATDGGKPAMFVSRPVDKSITVTTDEDVSVSFRFSGTPKPRVIWMKGLTDITDGPRSYKETVNDYVRLTLKRVTSSDEGTYCILLKNRYGCDRSFFSIKVKQRARSLTPDWSTLSSRTETGSLLGLSSDSRDDEYSHIRIRRG</sequence>
<dbReference type="FunFam" id="2.60.40.10:FF:000032">
    <property type="entry name" value="palladin isoform X1"/>
    <property type="match status" value="3"/>
</dbReference>
<dbReference type="SMART" id="SM00408">
    <property type="entry name" value="IGc2"/>
    <property type="match status" value="9"/>
</dbReference>
<dbReference type="GO" id="GO:0005886">
    <property type="term" value="C:plasma membrane"/>
    <property type="evidence" value="ECO:0007669"/>
    <property type="project" value="TreeGrafter"/>
</dbReference>
<feature type="region of interest" description="Disordered" evidence="5">
    <location>
        <begin position="1874"/>
        <end position="1893"/>
    </location>
</feature>
<dbReference type="InterPro" id="IPR003599">
    <property type="entry name" value="Ig_sub"/>
</dbReference>
<evidence type="ECO:0000313" key="8">
    <source>
        <dbReference type="RefSeq" id="XP_026670518.1"/>
    </source>
</evidence>
<keyword evidence="2" id="KW-1015">Disulfide bond</keyword>
<dbReference type="SMART" id="SM00409">
    <property type="entry name" value="IG"/>
    <property type="match status" value="11"/>
</dbReference>
<keyword evidence="1" id="KW-0732">Signal</keyword>
<organism evidence="7 8">
    <name type="scientific">Ceratina calcarata</name>
    <dbReference type="NCBI Taxonomy" id="156304"/>
    <lineage>
        <taxon>Eukaryota</taxon>
        <taxon>Metazoa</taxon>
        <taxon>Ecdysozoa</taxon>
        <taxon>Arthropoda</taxon>
        <taxon>Hexapoda</taxon>
        <taxon>Insecta</taxon>
        <taxon>Pterygota</taxon>
        <taxon>Neoptera</taxon>
        <taxon>Endopterygota</taxon>
        <taxon>Hymenoptera</taxon>
        <taxon>Apocrita</taxon>
        <taxon>Aculeata</taxon>
        <taxon>Apoidea</taxon>
        <taxon>Anthophila</taxon>
        <taxon>Apidae</taxon>
        <taxon>Ceratina</taxon>
        <taxon>Zadontomerus</taxon>
    </lineage>
</organism>
<dbReference type="Proteomes" id="UP000694925">
    <property type="component" value="Unplaced"/>
</dbReference>
<dbReference type="Pfam" id="PF07679">
    <property type="entry name" value="I-set"/>
    <property type="match status" value="10"/>
</dbReference>
<evidence type="ECO:0000256" key="2">
    <source>
        <dbReference type="ARBA" id="ARBA00023157"/>
    </source>
</evidence>
<feature type="compositionally biased region" description="Basic and acidic residues" evidence="5">
    <location>
        <begin position="3005"/>
        <end position="3076"/>
    </location>
</feature>
<evidence type="ECO:0000259" key="6">
    <source>
        <dbReference type="PROSITE" id="PS50835"/>
    </source>
</evidence>
<protein>
    <submittedName>
        <fullName evidence="8">Titin homolog</fullName>
    </submittedName>
</protein>
<feature type="domain" description="Ig-like" evidence="6">
    <location>
        <begin position="221"/>
        <end position="301"/>
    </location>
</feature>
<feature type="domain" description="Ig-like" evidence="6">
    <location>
        <begin position="6559"/>
        <end position="6648"/>
    </location>
</feature>
<dbReference type="PROSITE" id="PS50835">
    <property type="entry name" value="IG_LIKE"/>
    <property type="match status" value="9"/>
</dbReference>
<accession>A0AAJ7S405</accession>
<dbReference type="InterPro" id="IPR050958">
    <property type="entry name" value="Cell_Adh-Cytoskel_Orgn"/>
</dbReference>
<feature type="compositionally biased region" description="Low complexity" evidence="5">
    <location>
        <begin position="978"/>
        <end position="993"/>
    </location>
</feature>
<feature type="compositionally biased region" description="Basic and acidic residues" evidence="5">
    <location>
        <begin position="898"/>
        <end position="921"/>
    </location>
</feature>